<feature type="transmembrane region" description="Helical" evidence="6">
    <location>
        <begin position="105"/>
        <end position="138"/>
    </location>
</feature>
<dbReference type="AlphaFoldDB" id="A0A132N687"/>
<keyword evidence="5 6" id="KW-0472">Membrane</keyword>
<dbReference type="EMBL" id="JYIJ01000013">
    <property type="protein sequence ID" value="KWX05062.1"/>
    <property type="molecule type" value="Genomic_DNA"/>
</dbReference>
<comment type="caution">
    <text evidence="7">The sequence shown here is derived from an EMBL/GenBank/DDBJ whole genome shotgun (WGS) entry which is preliminary data.</text>
</comment>
<dbReference type="InterPro" id="IPR010343">
    <property type="entry name" value="ArAE_1"/>
</dbReference>
<evidence type="ECO:0000313" key="8">
    <source>
        <dbReference type="Proteomes" id="UP000070659"/>
    </source>
</evidence>
<evidence type="ECO:0008006" key="9">
    <source>
        <dbReference type="Google" id="ProtNLM"/>
    </source>
</evidence>
<dbReference type="PATRIC" id="fig|1469144.8.peg.4588"/>
<evidence type="ECO:0000256" key="1">
    <source>
        <dbReference type="ARBA" id="ARBA00004651"/>
    </source>
</evidence>
<dbReference type="OrthoDB" id="4350122at2"/>
<gene>
    <name evidence="7" type="ORF">TH66_04795</name>
</gene>
<evidence type="ECO:0000256" key="2">
    <source>
        <dbReference type="ARBA" id="ARBA00022475"/>
    </source>
</evidence>
<sequence>MLVAMARTHEPGHQQAGLGPTGLQTLGDQVTRLLSQLRRHGVRHWLERERDAFVQTLKITAGCVIAWWLAAEVVGADLPVLAPMGVLLTVTATAYSTVIRGVQQVIAVLVGFGAAFAFIRLFGVNAATLAVLIFAGLVLTRMLRLPPQNVQIPLTALLVLALGSGYGFARFVDTLIGAAVGMALNVFVLPPRYTDRAGKELADLADELALLIGDIAQGVRGEWTYDQAHDWLRRAREVARGLRDTQETAEQAAESLRFTLRRPDTEARLRQITEAATCLDHACHQVRGIARGLADLAAGARGLPGADTRLPTAFPELLRVVSRAFDAFSRLQVGQGSARDLAGLRAALREGEQLQQALSSALRESPSPDLWQVHGALLDDCQRLLYEVDPDIGPHRAAIPARAVA</sequence>
<keyword evidence="2" id="KW-1003">Cell membrane</keyword>
<evidence type="ECO:0000256" key="6">
    <source>
        <dbReference type="SAM" id="Phobius"/>
    </source>
</evidence>
<organism evidence="7 8">
    <name type="scientific">Carbonactinospora thermoautotrophica</name>
    <dbReference type="NCBI Taxonomy" id="1469144"/>
    <lineage>
        <taxon>Bacteria</taxon>
        <taxon>Bacillati</taxon>
        <taxon>Actinomycetota</taxon>
        <taxon>Actinomycetes</taxon>
        <taxon>Kitasatosporales</taxon>
        <taxon>Carbonactinosporaceae</taxon>
        <taxon>Carbonactinospora</taxon>
    </lineage>
</organism>
<name>A0A132N687_9ACTN</name>
<evidence type="ECO:0000256" key="3">
    <source>
        <dbReference type="ARBA" id="ARBA00022692"/>
    </source>
</evidence>
<comment type="subcellular location">
    <subcellularLocation>
        <location evidence="1">Cell membrane</location>
        <topology evidence="1">Multi-pass membrane protein</topology>
    </subcellularLocation>
</comment>
<feature type="transmembrane region" description="Helical" evidence="6">
    <location>
        <begin position="175"/>
        <end position="193"/>
    </location>
</feature>
<evidence type="ECO:0000313" key="7">
    <source>
        <dbReference type="EMBL" id="KWX05062.1"/>
    </source>
</evidence>
<evidence type="ECO:0000256" key="4">
    <source>
        <dbReference type="ARBA" id="ARBA00022989"/>
    </source>
</evidence>
<accession>A0A132N687</accession>
<keyword evidence="3 6" id="KW-0812">Transmembrane</keyword>
<dbReference type="Pfam" id="PF06081">
    <property type="entry name" value="ArAE_1"/>
    <property type="match status" value="1"/>
</dbReference>
<reference evidence="7 8" key="1">
    <citation type="submission" date="2015-02" db="EMBL/GenBank/DDBJ databases">
        <title>Physiological reanalysis, assessment of diazotrophy, and genome sequences of multiple isolates of Streptomyces thermoautotrophicus.</title>
        <authorList>
            <person name="MacKellar D.C."/>
            <person name="Lieber L."/>
            <person name="Norman J."/>
            <person name="Bolger A."/>
            <person name="Tobin C."/>
            <person name="Murray J.W."/>
            <person name="Prell J."/>
        </authorList>
    </citation>
    <scope>NUCLEOTIDE SEQUENCE [LARGE SCALE GENOMIC DNA]</scope>
    <source>
        <strain evidence="7 8">UBT1</strain>
    </source>
</reference>
<proteinExistence type="predicted"/>
<protein>
    <recommendedName>
        <fullName evidence="9">Integral membrane protein</fullName>
    </recommendedName>
</protein>
<keyword evidence="4 6" id="KW-1133">Transmembrane helix</keyword>
<evidence type="ECO:0000256" key="5">
    <source>
        <dbReference type="ARBA" id="ARBA00023136"/>
    </source>
</evidence>
<dbReference type="GO" id="GO:0005886">
    <property type="term" value="C:plasma membrane"/>
    <property type="evidence" value="ECO:0007669"/>
    <property type="project" value="UniProtKB-SubCell"/>
</dbReference>
<dbReference type="Proteomes" id="UP000070659">
    <property type="component" value="Unassembled WGS sequence"/>
</dbReference>